<dbReference type="CDD" id="cd00077">
    <property type="entry name" value="HDc"/>
    <property type="match status" value="1"/>
</dbReference>
<evidence type="ECO:0000256" key="1">
    <source>
        <dbReference type="SAM" id="MobiDB-lite"/>
    </source>
</evidence>
<protein>
    <submittedName>
        <fullName evidence="3">Metal dependent phosphohydrolase</fullName>
    </submittedName>
</protein>
<dbReference type="PROSITE" id="PS51832">
    <property type="entry name" value="HD_GYP"/>
    <property type="match status" value="1"/>
</dbReference>
<organism evidence="3 4">
    <name type="scientific">Desulfurispirillum indicum (strain ATCC BAA-1389 / DSM 22839 / S5)</name>
    <dbReference type="NCBI Taxonomy" id="653733"/>
    <lineage>
        <taxon>Bacteria</taxon>
        <taxon>Pseudomonadati</taxon>
        <taxon>Chrysiogenota</taxon>
        <taxon>Chrysiogenia</taxon>
        <taxon>Chrysiogenales</taxon>
        <taxon>Chrysiogenaceae</taxon>
        <taxon>Desulfurispirillum</taxon>
    </lineage>
</organism>
<dbReference type="KEGG" id="din:Selin_1468"/>
<evidence type="ECO:0000313" key="3">
    <source>
        <dbReference type="EMBL" id="ADU66202.1"/>
    </source>
</evidence>
<dbReference type="InterPro" id="IPR037522">
    <property type="entry name" value="HD_GYP_dom"/>
</dbReference>
<dbReference type="SUPFAM" id="SSF109604">
    <property type="entry name" value="HD-domain/PDEase-like"/>
    <property type="match status" value="1"/>
</dbReference>
<keyword evidence="3" id="KW-0378">Hydrolase</keyword>
<dbReference type="InParanoid" id="E6W6V9"/>
<dbReference type="AlphaFoldDB" id="E6W6V9"/>
<feature type="domain" description="HD-GYP" evidence="2">
    <location>
        <begin position="149"/>
        <end position="345"/>
    </location>
</feature>
<dbReference type="Gene3D" id="1.10.3210.10">
    <property type="entry name" value="Hypothetical protein af1432"/>
    <property type="match status" value="1"/>
</dbReference>
<dbReference type="GO" id="GO:0016787">
    <property type="term" value="F:hydrolase activity"/>
    <property type="evidence" value="ECO:0007669"/>
    <property type="project" value="UniProtKB-KW"/>
</dbReference>
<dbReference type="EMBL" id="CP002432">
    <property type="protein sequence ID" value="ADU66202.1"/>
    <property type="molecule type" value="Genomic_DNA"/>
</dbReference>
<evidence type="ECO:0000313" key="4">
    <source>
        <dbReference type="Proteomes" id="UP000002572"/>
    </source>
</evidence>
<dbReference type="PANTHER" id="PTHR43155">
    <property type="entry name" value="CYCLIC DI-GMP PHOSPHODIESTERASE PA4108-RELATED"/>
    <property type="match status" value="1"/>
</dbReference>
<dbReference type="HOGENOM" id="CLU_000445_92_1_0"/>
<sequence>MWIENYIPKGLECAPVGPTGFLLTEQHIRRIKEEGRDWVWIHKNRGLLRIRKHSPSASMPEKTTPPPTQAPANSTAMNTDQLLDYLDNLQPGHDIEPKEDVQKELFRAADIIKIANEQMQYILTHISKGGTLDHSQMRTLTEISDQITRSIYANHDALLSVCLIKQVDNTTYQHSINVAVLLALAGRRMGYETKQLEALALGGLLHDTGKSKVPINILNKPGRLTNSEYAIIKSHVQAGTHLIAHHHTLSKITRDAITQHHERFDGSGYPLRLKGAEISEHGRLTAIADVFDAIISKRPYHQPLNPISGLKRILSWSEHHFCTYTAHQFIRAIGLYPIGTLLRLESGLLGVVIEQNPRSLLLPVLRIVFNARKSTAVNSPYVLDLEKHPQQILGYENPEKWGINPMLHLIGGNCDSK</sequence>
<proteinExistence type="predicted"/>
<keyword evidence="4" id="KW-1185">Reference proteome</keyword>
<dbReference type="NCBIfam" id="TIGR00277">
    <property type="entry name" value="HDIG"/>
    <property type="match status" value="1"/>
</dbReference>
<gene>
    <name evidence="3" type="ordered locus">Selin_1468</name>
</gene>
<dbReference type="SMART" id="SM00471">
    <property type="entry name" value="HDc"/>
    <property type="match status" value="1"/>
</dbReference>
<feature type="region of interest" description="Disordered" evidence="1">
    <location>
        <begin position="51"/>
        <end position="75"/>
    </location>
</feature>
<reference evidence="3 4" key="1">
    <citation type="submission" date="2010-12" db="EMBL/GenBank/DDBJ databases">
        <title>Complete sequence of Desulfurispirillum indicum S5.</title>
        <authorList>
            <consortium name="US DOE Joint Genome Institute"/>
            <person name="Lucas S."/>
            <person name="Copeland A."/>
            <person name="Lapidus A."/>
            <person name="Cheng J.-F."/>
            <person name="Goodwin L."/>
            <person name="Pitluck S."/>
            <person name="Chertkov O."/>
            <person name="Held B."/>
            <person name="Detter J.C."/>
            <person name="Han C."/>
            <person name="Tapia R."/>
            <person name="Land M."/>
            <person name="Hauser L."/>
            <person name="Kyrpides N."/>
            <person name="Ivanova N."/>
            <person name="Mikhailova N."/>
            <person name="Haggblom M."/>
            <person name="Rauschenbach I."/>
            <person name="Bini E."/>
            <person name="Woyke T."/>
        </authorList>
    </citation>
    <scope>NUCLEOTIDE SEQUENCE [LARGE SCALE GENOMIC DNA]</scope>
    <source>
        <strain evidence="4">ATCC BAA-1389 / DSM 22839 / S5</strain>
    </source>
</reference>
<dbReference type="eggNOG" id="COG2206">
    <property type="taxonomic scope" value="Bacteria"/>
</dbReference>
<name>E6W6V9_DESIS</name>
<accession>E6W6V9</accession>
<dbReference type="Pfam" id="PF13487">
    <property type="entry name" value="HD_5"/>
    <property type="match status" value="1"/>
</dbReference>
<dbReference type="InterPro" id="IPR003607">
    <property type="entry name" value="HD/PDEase_dom"/>
</dbReference>
<dbReference type="Proteomes" id="UP000002572">
    <property type="component" value="Chromosome"/>
</dbReference>
<dbReference type="InterPro" id="IPR006675">
    <property type="entry name" value="HDIG_dom"/>
</dbReference>
<dbReference type="STRING" id="653733.Selin_1468"/>
<dbReference type="PANTHER" id="PTHR43155:SF2">
    <property type="entry name" value="CYCLIC DI-GMP PHOSPHODIESTERASE PA4108"/>
    <property type="match status" value="1"/>
</dbReference>
<evidence type="ECO:0000259" key="2">
    <source>
        <dbReference type="PROSITE" id="PS51832"/>
    </source>
</evidence>